<evidence type="ECO:0000313" key="3">
    <source>
        <dbReference type="Proteomes" id="UP000836841"/>
    </source>
</evidence>
<feature type="region of interest" description="Disordered" evidence="1">
    <location>
        <begin position="324"/>
        <end position="346"/>
    </location>
</feature>
<keyword evidence="3" id="KW-1185">Reference proteome</keyword>
<reference evidence="2 3" key="1">
    <citation type="submission" date="2022-03" db="EMBL/GenBank/DDBJ databases">
        <authorList>
            <person name="Nunn A."/>
            <person name="Chopra R."/>
            <person name="Nunn A."/>
            <person name="Contreras Garrido A."/>
        </authorList>
    </citation>
    <scope>NUCLEOTIDE SEQUENCE [LARGE SCALE GENOMIC DNA]</scope>
</reference>
<name>A0AAU9T9M1_THLAR</name>
<organism evidence="2 3">
    <name type="scientific">Thlaspi arvense</name>
    <name type="common">Field penny-cress</name>
    <dbReference type="NCBI Taxonomy" id="13288"/>
    <lineage>
        <taxon>Eukaryota</taxon>
        <taxon>Viridiplantae</taxon>
        <taxon>Streptophyta</taxon>
        <taxon>Embryophyta</taxon>
        <taxon>Tracheophyta</taxon>
        <taxon>Spermatophyta</taxon>
        <taxon>Magnoliopsida</taxon>
        <taxon>eudicotyledons</taxon>
        <taxon>Gunneridae</taxon>
        <taxon>Pentapetalae</taxon>
        <taxon>rosids</taxon>
        <taxon>malvids</taxon>
        <taxon>Brassicales</taxon>
        <taxon>Brassicaceae</taxon>
        <taxon>Thlaspideae</taxon>
        <taxon>Thlaspi</taxon>
    </lineage>
</organism>
<dbReference type="Gene3D" id="3.60.10.10">
    <property type="entry name" value="Endonuclease/exonuclease/phosphatase"/>
    <property type="match status" value="1"/>
</dbReference>
<sequence>MLVRIPNASVRKKIVDQEIWHIGSSLFYVAQWSAEIAVKPPSFTSIPLWAQVKGIPFDLYTQEGIGQVTDLLGFPVECDEFTRKMVNINIAHIKFKADCTKPLPTYKEIERENGEIVPITVEYPWVPPICPCCKQLGHSVALCPNGQWAPSSANPVNSTGSSPATSSLNKVASVATSPVPGFAVSSSISRQSAPDVVVSKVAAHVALASEEPIFFVGGSPLSVAEDIIAQEASNHETLSPLGKGVVDFSSIDITGPADMDKISHLIALPALASFRPVTNRVLKKASPLRSRYLRKTALPKSSLSLEGVNPFACLDETGSIVLEGEERDSSLSSKPPDGDGSCSDMTPVVLPSTDASTTPTVVSFGALLEIHIKEPNLNHVLSAICPNWSFLSNHATDEDGRIIIIWRQPFSVVLLHQSKQTLSCKVRCPGILDFIYTVVYTANTSDERNDLWIELLDIEATYSLSNSAWLVGGDFNEILHLSEHSQPSSSLRKLNKDNFSDIQKRVNEVHEMLNAAQLSSLNDPTPTNLLAEREYNDKLTMLRTVEEEFFKKKSRINWLQTGDQNTPFYHSFCKARNAFNTIHTLTGLDGRVAITAEDVGNLAASHFRNILGPRIGLSTSESQLIENSTGIPQGFLPIRYLGLPLCSKKLSIINCEPLLHSIKNIKKYLSFARRQMLINTGIAGITNFWCSAFVLPKECICQIDSMCNAYLWKGTLEGSFSAKIAWVTVTSPKEEGGLGMKNLSTWNRVCSLKLLWLLLFKTDFIWVAWIHQNKSRAILDMFRKLLRLRDTIMTWVRIRPGDGITCMFWSDLWTSFGPLIKFIGPLGPRLTGITRDATVASVWINNSWRLTPARSESIEALHCHLTTVSLNSSSDQILWQIDGTIKTSFSSKIIYHRLRMQNQVVDWSTIMWLKKRIPKHKCLTYLTILAWQTTIYECGEKEITGFTVISTSIRTINKQLVIRCSSGFLCNFCCS</sequence>
<evidence type="ECO:0000256" key="1">
    <source>
        <dbReference type="SAM" id="MobiDB-lite"/>
    </source>
</evidence>
<accession>A0AAU9T9M1</accession>
<dbReference type="InterPro" id="IPR040256">
    <property type="entry name" value="At4g02000-like"/>
</dbReference>
<protein>
    <recommendedName>
        <fullName evidence="4">DUF4283 domain-containing protein</fullName>
    </recommendedName>
</protein>
<proteinExistence type="predicted"/>
<evidence type="ECO:0008006" key="4">
    <source>
        <dbReference type="Google" id="ProtNLM"/>
    </source>
</evidence>
<dbReference type="PANTHER" id="PTHR31286:SF90">
    <property type="entry name" value="DUF4283 DOMAIN-CONTAINING PROTEIN"/>
    <property type="match status" value="1"/>
</dbReference>
<gene>
    <name evidence="2" type="ORF">TAV2_LOCUS25607</name>
</gene>
<dbReference type="SUPFAM" id="SSF56219">
    <property type="entry name" value="DNase I-like"/>
    <property type="match status" value="1"/>
</dbReference>
<evidence type="ECO:0000313" key="2">
    <source>
        <dbReference type="EMBL" id="CAH2079647.1"/>
    </source>
</evidence>
<dbReference type="EMBL" id="OU466863">
    <property type="protein sequence ID" value="CAH2079647.1"/>
    <property type="molecule type" value="Genomic_DNA"/>
</dbReference>
<dbReference type="AlphaFoldDB" id="A0AAU9T9M1"/>
<dbReference type="InterPro" id="IPR036691">
    <property type="entry name" value="Endo/exonu/phosph_ase_sf"/>
</dbReference>
<dbReference type="PANTHER" id="PTHR31286">
    <property type="entry name" value="GLYCINE-RICH CELL WALL STRUCTURAL PROTEIN 1.8-LIKE"/>
    <property type="match status" value="1"/>
</dbReference>
<feature type="non-terminal residue" evidence="2">
    <location>
        <position position="975"/>
    </location>
</feature>
<dbReference type="Proteomes" id="UP000836841">
    <property type="component" value="Chromosome 7"/>
</dbReference>